<gene>
    <name evidence="1" type="ORF">EDD18DRAFT_1144287</name>
</gene>
<proteinExistence type="predicted"/>
<dbReference type="Proteomes" id="UP001175228">
    <property type="component" value="Unassembled WGS sequence"/>
</dbReference>
<dbReference type="EMBL" id="JAUEPU010000006">
    <property type="protein sequence ID" value="KAK0501772.1"/>
    <property type="molecule type" value="Genomic_DNA"/>
</dbReference>
<evidence type="ECO:0000313" key="2">
    <source>
        <dbReference type="Proteomes" id="UP001175228"/>
    </source>
</evidence>
<sequence length="70" mass="8162">MIGSGLESIALVCFFVHFPSTTETEPRWLKRVDLVVALQYSFLFPVCRISFQKDWLVSVPFRAVFNFFRA</sequence>
<reference evidence="1" key="1">
    <citation type="submission" date="2023-06" db="EMBL/GenBank/DDBJ databases">
        <authorList>
            <consortium name="Lawrence Berkeley National Laboratory"/>
            <person name="Ahrendt S."/>
            <person name="Sahu N."/>
            <person name="Indic B."/>
            <person name="Wong-Bajracharya J."/>
            <person name="Merenyi Z."/>
            <person name="Ke H.-M."/>
            <person name="Monk M."/>
            <person name="Kocsube S."/>
            <person name="Drula E."/>
            <person name="Lipzen A."/>
            <person name="Balint B."/>
            <person name="Henrissat B."/>
            <person name="Andreopoulos B."/>
            <person name="Martin F.M."/>
            <person name="Harder C.B."/>
            <person name="Rigling D."/>
            <person name="Ford K.L."/>
            <person name="Foster G.D."/>
            <person name="Pangilinan J."/>
            <person name="Papanicolaou A."/>
            <person name="Barry K."/>
            <person name="LaButti K."/>
            <person name="Viragh M."/>
            <person name="Koriabine M."/>
            <person name="Yan M."/>
            <person name="Riley R."/>
            <person name="Champramary S."/>
            <person name="Plett K.L."/>
            <person name="Tsai I.J."/>
            <person name="Slot J."/>
            <person name="Sipos G."/>
            <person name="Plett J."/>
            <person name="Nagy L.G."/>
            <person name="Grigoriev I.V."/>
        </authorList>
    </citation>
    <scope>NUCLEOTIDE SEQUENCE</scope>
    <source>
        <strain evidence="1">HWK02</strain>
    </source>
</reference>
<name>A0AA39QF45_9AGAR</name>
<evidence type="ECO:0000313" key="1">
    <source>
        <dbReference type="EMBL" id="KAK0501772.1"/>
    </source>
</evidence>
<keyword evidence="2" id="KW-1185">Reference proteome</keyword>
<protein>
    <submittedName>
        <fullName evidence="1">Uncharacterized protein</fullName>
    </submittedName>
</protein>
<accession>A0AA39QF45</accession>
<organism evidence="1 2">
    <name type="scientific">Armillaria luteobubalina</name>
    <dbReference type="NCBI Taxonomy" id="153913"/>
    <lineage>
        <taxon>Eukaryota</taxon>
        <taxon>Fungi</taxon>
        <taxon>Dikarya</taxon>
        <taxon>Basidiomycota</taxon>
        <taxon>Agaricomycotina</taxon>
        <taxon>Agaricomycetes</taxon>
        <taxon>Agaricomycetidae</taxon>
        <taxon>Agaricales</taxon>
        <taxon>Marasmiineae</taxon>
        <taxon>Physalacriaceae</taxon>
        <taxon>Armillaria</taxon>
    </lineage>
</organism>
<comment type="caution">
    <text evidence="1">The sequence shown here is derived from an EMBL/GenBank/DDBJ whole genome shotgun (WGS) entry which is preliminary data.</text>
</comment>
<dbReference type="AlphaFoldDB" id="A0AA39QF45"/>